<dbReference type="EMBL" id="ML991809">
    <property type="protein sequence ID" value="KAF2233119.1"/>
    <property type="molecule type" value="Genomic_DNA"/>
</dbReference>
<dbReference type="InterPro" id="IPR042103">
    <property type="entry name" value="SerRS_1_N_sf"/>
</dbReference>
<evidence type="ECO:0000256" key="4">
    <source>
        <dbReference type="ARBA" id="ARBA00022840"/>
    </source>
</evidence>
<dbReference type="AlphaFoldDB" id="A0A6A6H5F8"/>
<keyword evidence="12" id="KW-1185">Reference proteome</keyword>
<dbReference type="GO" id="GO:0005524">
    <property type="term" value="F:ATP binding"/>
    <property type="evidence" value="ECO:0007669"/>
    <property type="project" value="UniProtKB-KW"/>
</dbReference>
<sequence>MRPNALYSRDQFVCLKCVLRLRSYPKISLPLRSFRKYSRPSIAPKPAIDIKHIRQNPGLYSQNCIDRNYKHQKDYPWRILQDFEAWQGFQKDTRELRQRNNDIRRKLANIALTSGDDQDGHADSPEKTELYAAAKQLKDHISQIESKESMLQDEMQSLALDLPNLSSRFTPTGDQADLVEYINEHPESAPSSSDWIWRSHVHIGSELQLLDFAAAANTSGWGWYFLVNEAALLEQALIQYALSIAMKRGWRLVSPPSITYSHIAAACGFQPRDQNDEQQIYTLAQATKDAGKPSLCLSGTAEIPLAGMKADQVLEEVDLPIKVIGMSRCYRAEAGARGVDTKGLYRVHEFTKVEMFAWTFPDEIMTEGLQESEVLHSTAMFEEMVAIQKEILQGLGLHCRVLEMPSADLGASATRKRDIEAFFPSRREKDEGWGEVTSASICTDYQSRRLATKLRRSKGPVKYDWPHTVNGTALAVPRVLAAILEYGWDEQTASVAVPKALQPYMGGMEAIRRHG</sequence>
<evidence type="ECO:0000256" key="6">
    <source>
        <dbReference type="ARBA" id="ARBA00031113"/>
    </source>
</evidence>
<organism evidence="11 12">
    <name type="scientific">Viridothelium virens</name>
    <name type="common">Speckled blister lichen</name>
    <name type="synonym">Trypethelium virens</name>
    <dbReference type="NCBI Taxonomy" id="1048519"/>
    <lineage>
        <taxon>Eukaryota</taxon>
        <taxon>Fungi</taxon>
        <taxon>Dikarya</taxon>
        <taxon>Ascomycota</taxon>
        <taxon>Pezizomycotina</taxon>
        <taxon>Dothideomycetes</taxon>
        <taxon>Dothideomycetes incertae sedis</taxon>
        <taxon>Trypetheliales</taxon>
        <taxon>Trypetheliaceae</taxon>
        <taxon>Viridothelium</taxon>
    </lineage>
</organism>
<dbReference type="InterPro" id="IPR010978">
    <property type="entry name" value="tRNA-bd_arm"/>
</dbReference>
<dbReference type="PROSITE" id="PS50862">
    <property type="entry name" value="AA_TRNA_LIGASE_II"/>
    <property type="match status" value="1"/>
</dbReference>
<dbReference type="InterPro" id="IPR015866">
    <property type="entry name" value="Ser-tRNA-synth_1_N"/>
</dbReference>
<keyword evidence="5 11" id="KW-0030">Aminoacyl-tRNA synthetase</keyword>
<dbReference type="Gene3D" id="3.30.930.10">
    <property type="entry name" value="Bira Bifunctional Protein, Domain 2"/>
    <property type="match status" value="1"/>
</dbReference>
<dbReference type="InterPro" id="IPR006195">
    <property type="entry name" value="aa-tRNA-synth_II"/>
</dbReference>
<evidence type="ECO:0000256" key="8">
    <source>
        <dbReference type="PIRSR" id="PIRSR001529-1"/>
    </source>
</evidence>
<evidence type="ECO:0000256" key="7">
    <source>
        <dbReference type="ARBA" id="ARBA00034892"/>
    </source>
</evidence>
<dbReference type="InterPro" id="IPR002314">
    <property type="entry name" value="aa-tRNA-synt_IIb"/>
</dbReference>
<name>A0A6A6H5F8_VIRVR</name>
<dbReference type="PIRSF" id="PIRSF001529">
    <property type="entry name" value="Ser-tRNA-synth_IIa"/>
    <property type="match status" value="1"/>
</dbReference>
<dbReference type="PANTHER" id="PTHR11778">
    <property type="entry name" value="SERYL-TRNA SYNTHETASE"/>
    <property type="match status" value="1"/>
</dbReference>
<dbReference type="InterPro" id="IPR045864">
    <property type="entry name" value="aa-tRNA-synth_II/BPL/LPL"/>
</dbReference>
<feature type="binding site" evidence="9">
    <location>
        <begin position="347"/>
        <end position="350"/>
    </location>
    <ligand>
        <name>ATP</name>
        <dbReference type="ChEBI" id="CHEBI:30616"/>
    </ligand>
</feature>
<evidence type="ECO:0000313" key="12">
    <source>
        <dbReference type="Proteomes" id="UP000800092"/>
    </source>
</evidence>
<dbReference type="Pfam" id="PF02403">
    <property type="entry name" value="Seryl_tRNA_N"/>
    <property type="match status" value="1"/>
</dbReference>
<evidence type="ECO:0000256" key="5">
    <source>
        <dbReference type="ARBA" id="ARBA00023146"/>
    </source>
</evidence>
<dbReference type="GO" id="GO:0004828">
    <property type="term" value="F:serine-tRNA ligase activity"/>
    <property type="evidence" value="ECO:0007669"/>
    <property type="project" value="UniProtKB-EC"/>
</dbReference>
<dbReference type="UniPathway" id="UPA00906">
    <property type="reaction ID" value="UER00895"/>
</dbReference>
<feature type="binding site" evidence="9">
    <location>
        <begin position="435"/>
        <end position="438"/>
    </location>
    <ligand>
        <name>ATP</name>
        <dbReference type="ChEBI" id="CHEBI:30616"/>
    </ligand>
</feature>
<evidence type="ECO:0000256" key="9">
    <source>
        <dbReference type="PIRSR" id="PIRSR001529-2"/>
    </source>
</evidence>
<reference evidence="11" key="1">
    <citation type="journal article" date="2020" name="Stud. Mycol.">
        <title>101 Dothideomycetes genomes: a test case for predicting lifestyles and emergence of pathogens.</title>
        <authorList>
            <person name="Haridas S."/>
            <person name="Albert R."/>
            <person name="Binder M."/>
            <person name="Bloem J."/>
            <person name="Labutti K."/>
            <person name="Salamov A."/>
            <person name="Andreopoulos B."/>
            <person name="Baker S."/>
            <person name="Barry K."/>
            <person name="Bills G."/>
            <person name="Bluhm B."/>
            <person name="Cannon C."/>
            <person name="Castanera R."/>
            <person name="Culley D."/>
            <person name="Daum C."/>
            <person name="Ezra D."/>
            <person name="Gonzalez J."/>
            <person name="Henrissat B."/>
            <person name="Kuo A."/>
            <person name="Liang C."/>
            <person name="Lipzen A."/>
            <person name="Lutzoni F."/>
            <person name="Magnuson J."/>
            <person name="Mondo S."/>
            <person name="Nolan M."/>
            <person name="Ohm R."/>
            <person name="Pangilinan J."/>
            <person name="Park H.-J."/>
            <person name="Ramirez L."/>
            <person name="Alfaro M."/>
            <person name="Sun H."/>
            <person name="Tritt A."/>
            <person name="Yoshinaga Y."/>
            <person name="Zwiers L.-H."/>
            <person name="Turgeon B."/>
            <person name="Goodwin S."/>
            <person name="Spatafora J."/>
            <person name="Crous P."/>
            <person name="Grigoriev I."/>
        </authorList>
    </citation>
    <scope>NUCLEOTIDE SEQUENCE</scope>
    <source>
        <strain evidence="11">Tuck. ex Michener</strain>
    </source>
</reference>
<dbReference type="PRINTS" id="PR00981">
    <property type="entry name" value="TRNASYNTHSER"/>
</dbReference>
<dbReference type="SUPFAM" id="SSF46589">
    <property type="entry name" value="tRNA-binding arm"/>
    <property type="match status" value="1"/>
</dbReference>
<dbReference type="Gene3D" id="1.10.287.40">
    <property type="entry name" value="Serine-tRNA synthetase, tRNA binding domain"/>
    <property type="match status" value="1"/>
</dbReference>
<feature type="domain" description="Aminoacyl-transfer RNA synthetases class-II family profile" evidence="10">
    <location>
        <begin position="233"/>
        <end position="498"/>
    </location>
</feature>
<protein>
    <recommendedName>
        <fullName evidence="1">serine--tRNA ligase</fullName>
        <ecNumber evidence="1">6.1.1.11</ecNumber>
    </recommendedName>
    <alternativeName>
        <fullName evidence="6">Seryl-tRNA synthetase</fullName>
    </alternativeName>
    <alternativeName>
        <fullName evidence="7">Seryl-tRNA(Ser) synthetase</fullName>
    </alternativeName>
</protein>
<dbReference type="OrthoDB" id="10264585at2759"/>
<feature type="binding site" evidence="8">
    <location>
        <position position="354"/>
    </location>
    <ligand>
        <name>L-serine</name>
        <dbReference type="ChEBI" id="CHEBI:33384"/>
    </ligand>
</feature>
<evidence type="ECO:0000313" key="11">
    <source>
        <dbReference type="EMBL" id="KAF2233119.1"/>
    </source>
</evidence>
<dbReference type="SUPFAM" id="SSF55681">
    <property type="entry name" value="Class II aaRS and biotin synthetases"/>
    <property type="match status" value="1"/>
</dbReference>
<evidence type="ECO:0000259" key="10">
    <source>
        <dbReference type="PROSITE" id="PS50862"/>
    </source>
</evidence>
<dbReference type="Pfam" id="PF00587">
    <property type="entry name" value="tRNA-synt_2b"/>
    <property type="match status" value="1"/>
</dbReference>
<dbReference type="FunFam" id="3.30.930.10:FF:000069">
    <property type="entry name" value="Seryl-tRNA synthetase"/>
    <property type="match status" value="1"/>
</dbReference>
<keyword evidence="4 9" id="KW-0067">ATP-binding</keyword>
<dbReference type="GO" id="GO:0006434">
    <property type="term" value="P:seryl-tRNA aminoacylation"/>
    <property type="evidence" value="ECO:0007669"/>
    <property type="project" value="InterPro"/>
</dbReference>
<dbReference type="Proteomes" id="UP000800092">
    <property type="component" value="Unassembled WGS sequence"/>
</dbReference>
<evidence type="ECO:0000256" key="2">
    <source>
        <dbReference type="ARBA" id="ARBA00022598"/>
    </source>
</evidence>
<feature type="binding site" evidence="8">
    <location>
        <position position="331"/>
    </location>
    <ligand>
        <name>L-serine</name>
        <dbReference type="ChEBI" id="CHEBI:33384"/>
    </ligand>
</feature>
<dbReference type="EC" id="6.1.1.11" evidence="1"/>
<dbReference type="InterPro" id="IPR002317">
    <property type="entry name" value="Ser-tRNA-ligase_type_1"/>
</dbReference>
<feature type="binding site" evidence="8">
    <location>
        <position position="300"/>
    </location>
    <ligand>
        <name>L-serine</name>
        <dbReference type="ChEBI" id="CHEBI:33384"/>
    </ligand>
</feature>
<keyword evidence="2" id="KW-0436">Ligase</keyword>
<feature type="binding site" evidence="9">
    <location>
        <begin position="331"/>
        <end position="333"/>
    </location>
    <ligand>
        <name>ATP</name>
        <dbReference type="ChEBI" id="CHEBI:30616"/>
    </ligand>
</feature>
<feature type="binding site" evidence="8">
    <location>
        <position position="470"/>
    </location>
    <ligand>
        <name>L-serine</name>
        <dbReference type="ChEBI" id="CHEBI:33384"/>
    </ligand>
</feature>
<evidence type="ECO:0000256" key="3">
    <source>
        <dbReference type="ARBA" id="ARBA00022741"/>
    </source>
</evidence>
<feature type="site" description="Important for serine binding" evidence="8">
    <location>
        <position position="472"/>
    </location>
</feature>
<proteinExistence type="predicted"/>
<evidence type="ECO:0000256" key="1">
    <source>
        <dbReference type="ARBA" id="ARBA00012840"/>
    </source>
</evidence>
<dbReference type="NCBIfam" id="TIGR00414">
    <property type="entry name" value="serS"/>
    <property type="match status" value="1"/>
</dbReference>
<gene>
    <name evidence="11" type="ORF">EV356DRAFT_487380</name>
</gene>
<keyword evidence="3" id="KW-0547">Nucleotide-binding</keyword>
<accession>A0A6A6H5F8</accession>